<accession>A0A316H1J4</accession>
<dbReference type="Proteomes" id="UP000245678">
    <property type="component" value="Unassembled WGS sequence"/>
</dbReference>
<keyword evidence="2" id="KW-1185">Reference proteome</keyword>
<dbReference type="EMBL" id="QGHA01000010">
    <property type="protein sequence ID" value="PWK73717.1"/>
    <property type="molecule type" value="Genomic_DNA"/>
</dbReference>
<dbReference type="AlphaFoldDB" id="A0A316H1J4"/>
<evidence type="ECO:0000313" key="1">
    <source>
        <dbReference type="EMBL" id="PWK73717.1"/>
    </source>
</evidence>
<comment type="caution">
    <text evidence="1">The sequence shown here is derived from an EMBL/GenBank/DDBJ whole genome shotgun (WGS) entry which is preliminary data.</text>
</comment>
<proteinExistence type="predicted"/>
<organism evidence="1 2">
    <name type="scientific">Mucilaginibacter oryzae</name>
    <dbReference type="NCBI Taxonomy" id="468058"/>
    <lineage>
        <taxon>Bacteria</taxon>
        <taxon>Pseudomonadati</taxon>
        <taxon>Bacteroidota</taxon>
        <taxon>Sphingobacteriia</taxon>
        <taxon>Sphingobacteriales</taxon>
        <taxon>Sphingobacteriaceae</taxon>
        <taxon>Mucilaginibacter</taxon>
    </lineage>
</organism>
<gene>
    <name evidence="1" type="ORF">LX99_04102</name>
</gene>
<protein>
    <submittedName>
        <fullName evidence="1">Uncharacterized protein</fullName>
    </submittedName>
</protein>
<reference evidence="1 2" key="1">
    <citation type="submission" date="2018-05" db="EMBL/GenBank/DDBJ databases">
        <title>Genomic Encyclopedia of Archaeal and Bacterial Type Strains, Phase II (KMG-II): from individual species to whole genera.</title>
        <authorList>
            <person name="Goeker M."/>
        </authorList>
    </citation>
    <scope>NUCLEOTIDE SEQUENCE [LARGE SCALE GENOMIC DNA]</scope>
    <source>
        <strain evidence="1 2">DSM 19975</strain>
    </source>
</reference>
<evidence type="ECO:0000313" key="2">
    <source>
        <dbReference type="Proteomes" id="UP000245678"/>
    </source>
</evidence>
<name>A0A316H1J4_9SPHI</name>
<sequence length="55" mass="6159">MEIEYLKHLNNHPSASGLGGLRTLKPISMDEIICLESIYNGGNPFPKALRELLYT</sequence>